<feature type="domain" description="Aprataxin C2HE/C2H2/C2HC zinc finger" evidence="8">
    <location>
        <begin position="305"/>
        <end position="358"/>
    </location>
</feature>
<comment type="subcellular location">
    <subcellularLocation>
        <location evidence="1">Nucleus</location>
    </subcellularLocation>
</comment>
<dbReference type="GO" id="GO:0033699">
    <property type="term" value="F:DNA 5'-adenosine monophosphate hydrolase activity"/>
    <property type="evidence" value="ECO:0007669"/>
    <property type="project" value="TreeGrafter"/>
</dbReference>
<feature type="compositionally biased region" description="Polar residues" evidence="6">
    <location>
        <begin position="69"/>
        <end position="96"/>
    </location>
</feature>
<dbReference type="EMBL" id="CAOQHR010000011">
    <property type="protein sequence ID" value="CAI6340887.1"/>
    <property type="molecule type" value="Genomic_DNA"/>
</dbReference>
<evidence type="ECO:0000313" key="10">
    <source>
        <dbReference type="Proteomes" id="UP001152607"/>
    </source>
</evidence>
<feature type="region of interest" description="Disordered" evidence="6">
    <location>
        <begin position="49"/>
        <end position="97"/>
    </location>
</feature>
<dbReference type="PANTHER" id="PTHR12486:SF4">
    <property type="entry name" value="APRATAXIN"/>
    <property type="match status" value="1"/>
</dbReference>
<keyword evidence="4" id="KW-0238">DNA-binding</keyword>
<organism evidence="9 10">
    <name type="scientific">Periconia digitata</name>
    <dbReference type="NCBI Taxonomy" id="1303443"/>
    <lineage>
        <taxon>Eukaryota</taxon>
        <taxon>Fungi</taxon>
        <taxon>Dikarya</taxon>
        <taxon>Ascomycota</taxon>
        <taxon>Pezizomycotina</taxon>
        <taxon>Dothideomycetes</taxon>
        <taxon>Pleosporomycetidae</taxon>
        <taxon>Pleosporales</taxon>
        <taxon>Massarineae</taxon>
        <taxon>Periconiaceae</taxon>
        <taxon>Periconia</taxon>
    </lineage>
</organism>
<evidence type="ECO:0000256" key="3">
    <source>
        <dbReference type="ARBA" id="ARBA00022833"/>
    </source>
</evidence>
<feature type="domain" description="HIT" evidence="7">
    <location>
        <begin position="148"/>
        <end position="287"/>
    </location>
</feature>
<keyword evidence="5" id="KW-0539">Nucleus</keyword>
<dbReference type="Proteomes" id="UP001152607">
    <property type="component" value="Unassembled WGS sequence"/>
</dbReference>
<evidence type="ECO:0008006" key="11">
    <source>
        <dbReference type="Google" id="ProtNLM"/>
    </source>
</evidence>
<evidence type="ECO:0000256" key="1">
    <source>
        <dbReference type="ARBA" id="ARBA00004123"/>
    </source>
</evidence>
<keyword evidence="10" id="KW-1185">Reference proteome</keyword>
<accession>A0A9W4UTI9</accession>
<feature type="compositionally biased region" description="Polar residues" evidence="6">
    <location>
        <begin position="49"/>
        <end position="58"/>
    </location>
</feature>
<proteinExistence type="predicted"/>
<dbReference type="AlphaFoldDB" id="A0A9W4UTI9"/>
<dbReference type="GO" id="GO:0046872">
    <property type="term" value="F:metal ion binding"/>
    <property type="evidence" value="ECO:0007669"/>
    <property type="project" value="UniProtKB-KW"/>
</dbReference>
<dbReference type="InterPro" id="IPR036265">
    <property type="entry name" value="HIT-like_sf"/>
</dbReference>
<dbReference type="Gene3D" id="3.30.428.10">
    <property type="entry name" value="HIT-like"/>
    <property type="match status" value="1"/>
</dbReference>
<dbReference type="GO" id="GO:0003697">
    <property type="term" value="F:single-stranded DNA binding"/>
    <property type="evidence" value="ECO:0007669"/>
    <property type="project" value="TreeGrafter"/>
</dbReference>
<sequence>MDPKSYIIYPCPCLTHFFDNSLSSLMLLRLGIKSSNHLFRAPTASNLYRNPCNMSTSDTNKRESVMPEGSTTNDESTNKTSPNGPQRNVDPSSSKRPNAFTELMSAWKKPKSNTAIAAEDAPSRSKSRPFDYKDGLGIYIQHPEKNPEGRVVEYDDDWVVINDKFPKASVHLLLLPRDPSIAKQHPLTYLSTHPEFLSKLRTRAAQVARLAASELRRQYGRDSASDAPYQSALESLISSPEPPTLATPDDASAAQLPQGRDWMADILVGVHTHPSMSHMHVHVLSREAVSPWMKHKKHYLSFHSRFWVGLDEFPLNEGGQANLKLGDWPSWDMLCWRCGENFGNRFAKLKRHLDDEFEVWKKE</sequence>
<dbReference type="GO" id="GO:1990165">
    <property type="term" value="F:single-strand break-containing DNA binding"/>
    <property type="evidence" value="ECO:0007669"/>
    <property type="project" value="TreeGrafter"/>
</dbReference>
<evidence type="ECO:0000259" key="8">
    <source>
        <dbReference type="Pfam" id="PF16278"/>
    </source>
</evidence>
<dbReference type="GO" id="GO:0003725">
    <property type="term" value="F:double-stranded RNA binding"/>
    <property type="evidence" value="ECO:0007669"/>
    <property type="project" value="TreeGrafter"/>
</dbReference>
<dbReference type="GO" id="GO:0030983">
    <property type="term" value="F:mismatched DNA binding"/>
    <property type="evidence" value="ECO:0007669"/>
    <property type="project" value="TreeGrafter"/>
</dbReference>
<keyword evidence="2" id="KW-0479">Metal-binding</keyword>
<evidence type="ECO:0000259" key="7">
    <source>
        <dbReference type="Pfam" id="PF01230"/>
    </source>
</evidence>
<reference evidence="9" key="1">
    <citation type="submission" date="2023-01" db="EMBL/GenBank/DDBJ databases">
        <authorList>
            <person name="Van Ghelder C."/>
            <person name="Rancurel C."/>
        </authorList>
    </citation>
    <scope>NUCLEOTIDE SEQUENCE</scope>
    <source>
        <strain evidence="9">CNCM I-4278</strain>
    </source>
</reference>
<dbReference type="Pfam" id="PF16278">
    <property type="entry name" value="zf-C2HE"/>
    <property type="match status" value="1"/>
</dbReference>
<dbReference type="OrthoDB" id="3512845at2759"/>
<dbReference type="Pfam" id="PF01230">
    <property type="entry name" value="HIT"/>
    <property type="match status" value="1"/>
</dbReference>
<evidence type="ECO:0000256" key="2">
    <source>
        <dbReference type="ARBA" id="ARBA00022723"/>
    </source>
</evidence>
<protein>
    <recommendedName>
        <fullName evidence="11">Aprataxin</fullName>
    </recommendedName>
</protein>
<dbReference type="GO" id="GO:0005634">
    <property type="term" value="C:nucleus"/>
    <property type="evidence" value="ECO:0007669"/>
    <property type="project" value="UniProtKB-SubCell"/>
</dbReference>
<gene>
    <name evidence="9" type="ORF">PDIGIT_LOCUS14073</name>
</gene>
<evidence type="ECO:0000313" key="9">
    <source>
        <dbReference type="EMBL" id="CAI6340887.1"/>
    </source>
</evidence>
<dbReference type="SUPFAM" id="SSF54197">
    <property type="entry name" value="HIT-like"/>
    <property type="match status" value="1"/>
</dbReference>
<dbReference type="PANTHER" id="PTHR12486">
    <property type="entry name" value="APRATAXIN-RELATED"/>
    <property type="match status" value="1"/>
</dbReference>
<comment type="caution">
    <text evidence="9">The sequence shown here is derived from an EMBL/GenBank/DDBJ whole genome shotgun (WGS) entry which is preliminary data.</text>
</comment>
<keyword evidence="3" id="KW-0862">Zinc</keyword>
<dbReference type="InterPro" id="IPR032566">
    <property type="entry name" value="Znf-C2HE"/>
</dbReference>
<evidence type="ECO:0000256" key="6">
    <source>
        <dbReference type="SAM" id="MobiDB-lite"/>
    </source>
</evidence>
<evidence type="ECO:0000256" key="4">
    <source>
        <dbReference type="ARBA" id="ARBA00023125"/>
    </source>
</evidence>
<name>A0A9W4UTI9_9PLEO</name>
<dbReference type="GO" id="GO:0000012">
    <property type="term" value="P:single strand break repair"/>
    <property type="evidence" value="ECO:0007669"/>
    <property type="project" value="TreeGrafter"/>
</dbReference>
<dbReference type="InterPro" id="IPR011146">
    <property type="entry name" value="HIT-like"/>
</dbReference>
<evidence type="ECO:0000256" key="5">
    <source>
        <dbReference type="ARBA" id="ARBA00023242"/>
    </source>
</evidence>